<accession>A0A9X3DHF0</accession>
<comment type="caution">
    <text evidence="2">The sequence shown here is derived from an EMBL/GenBank/DDBJ whole genome shotgun (WGS) entry which is preliminary data.</text>
</comment>
<feature type="compositionally biased region" description="Basic and acidic residues" evidence="1">
    <location>
        <begin position="33"/>
        <end position="63"/>
    </location>
</feature>
<dbReference type="RefSeq" id="WP_010599688.1">
    <property type="nucleotide sequence ID" value="NZ_JAPJUH010000007.1"/>
</dbReference>
<evidence type="ECO:0000256" key="1">
    <source>
        <dbReference type="SAM" id="MobiDB-lite"/>
    </source>
</evidence>
<gene>
    <name evidence="2" type="ORF">OQZ29_21495</name>
</gene>
<evidence type="ECO:0000313" key="2">
    <source>
        <dbReference type="EMBL" id="MCX3267352.1"/>
    </source>
</evidence>
<dbReference type="AlphaFoldDB" id="A0A9X3DHF0"/>
<dbReference type="Proteomes" id="UP001142592">
    <property type="component" value="Unassembled WGS sequence"/>
</dbReference>
<protein>
    <submittedName>
        <fullName evidence="2">Uncharacterized protein</fullName>
    </submittedName>
</protein>
<feature type="region of interest" description="Disordered" evidence="1">
    <location>
        <begin position="1"/>
        <end position="63"/>
    </location>
</feature>
<reference evidence="2" key="1">
    <citation type="submission" date="2022-11" db="EMBL/GenBank/DDBJ databases">
        <authorList>
            <person name="Graham C."/>
            <person name="Newman J.D."/>
        </authorList>
    </citation>
    <scope>NUCLEOTIDE SEQUENCE</scope>
    <source>
        <strain evidence="2">DSM 19486</strain>
    </source>
</reference>
<dbReference type="EMBL" id="JAPJUH010000007">
    <property type="protein sequence ID" value="MCX3267352.1"/>
    <property type="molecule type" value="Genomic_DNA"/>
</dbReference>
<proteinExistence type="predicted"/>
<sequence>MENGNPKEEQEEQQAKDQSKTGVIPDNDLAGSDADKAYAEDGTFKQLDDNDTDQKGADADPDQ</sequence>
<name>A0A9X3DHF0_9SPHI</name>
<feature type="compositionally biased region" description="Basic and acidic residues" evidence="1">
    <location>
        <begin position="1"/>
        <end position="19"/>
    </location>
</feature>
<keyword evidence="3" id="KW-1185">Reference proteome</keyword>
<evidence type="ECO:0000313" key="3">
    <source>
        <dbReference type="Proteomes" id="UP001142592"/>
    </source>
</evidence>
<organism evidence="2 3">
    <name type="scientific">Pedobacter agri</name>
    <dbReference type="NCBI Taxonomy" id="454586"/>
    <lineage>
        <taxon>Bacteria</taxon>
        <taxon>Pseudomonadati</taxon>
        <taxon>Bacteroidota</taxon>
        <taxon>Sphingobacteriia</taxon>
        <taxon>Sphingobacteriales</taxon>
        <taxon>Sphingobacteriaceae</taxon>
        <taxon>Pedobacter</taxon>
    </lineage>
</organism>